<proteinExistence type="predicted"/>
<evidence type="ECO:0000313" key="1">
    <source>
        <dbReference type="EMBL" id="QBD79554.1"/>
    </source>
</evidence>
<dbReference type="EMBL" id="CP035758">
    <property type="protein sequence ID" value="QBD79554.1"/>
    <property type="molecule type" value="Genomic_DNA"/>
</dbReference>
<dbReference type="KEGG" id="kbs:EPA93_27685"/>
<evidence type="ECO:0000313" key="2">
    <source>
        <dbReference type="Proteomes" id="UP000290365"/>
    </source>
</evidence>
<evidence type="ECO:0008006" key="3">
    <source>
        <dbReference type="Google" id="ProtNLM"/>
    </source>
</evidence>
<gene>
    <name evidence="1" type="ORF">EPA93_27685</name>
</gene>
<dbReference type="RefSeq" id="WP_129890608.1">
    <property type="nucleotide sequence ID" value="NZ_CP035758.1"/>
</dbReference>
<protein>
    <recommendedName>
        <fullName evidence="3">XRE family transcriptional regulator</fullName>
    </recommendedName>
</protein>
<sequence>MWQPPEQKPTFYQLRLAHGVSLLKLAQASNRHPFVIWDILLGREVELADAIQVLGAFNELCGTHYTLEQIKLPYKQTNDPASS</sequence>
<keyword evidence="2" id="KW-1185">Reference proteome</keyword>
<accession>A0A4P6JVJ3</accession>
<dbReference type="Proteomes" id="UP000290365">
    <property type="component" value="Chromosome"/>
</dbReference>
<dbReference type="AlphaFoldDB" id="A0A4P6JVJ3"/>
<reference evidence="1 2" key="1">
    <citation type="submission" date="2019-01" db="EMBL/GenBank/DDBJ databases">
        <title>Ktedonosporobacter rubrisoli SCAWS-G2.</title>
        <authorList>
            <person name="Huang Y."/>
            <person name="Yan B."/>
        </authorList>
    </citation>
    <scope>NUCLEOTIDE SEQUENCE [LARGE SCALE GENOMIC DNA]</scope>
    <source>
        <strain evidence="1 2">SCAWS-G2</strain>
    </source>
</reference>
<name>A0A4P6JVJ3_KTERU</name>
<organism evidence="1 2">
    <name type="scientific">Ktedonosporobacter rubrisoli</name>
    <dbReference type="NCBI Taxonomy" id="2509675"/>
    <lineage>
        <taxon>Bacteria</taxon>
        <taxon>Bacillati</taxon>
        <taxon>Chloroflexota</taxon>
        <taxon>Ktedonobacteria</taxon>
        <taxon>Ktedonobacterales</taxon>
        <taxon>Ktedonosporobacteraceae</taxon>
        <taxon>Ktedonosporobacter</taxon>
    </lineage>
</organism>